<dbReference type="EMBL" id="JAUKUD010000007">
    <property type="protein sequence ID" value="KAK0737908.1"/>
    <property type="molecule type" value="Genomic_DNA"/>
</dbReference>
<feature type="transmembrane region" description="Helical" evidence="7">
    <location>
        <begin position="125"/>
        <end position="144"/>
    </location>
</feature>
<proteinExistence type="inferred from homology"/>
<evidence type="ECO:0000256" key="7">
    <source>
        <dbReference type="SAM" id="Phobius"/>
    </source>
</evidence>
<evidence type="ECO:0000256" key="2">
    <source>
        <dbReference type="ARBA" id="ARBA00022692"/>
    </source>
</evidence>
<evidence type="ECO:0000313" key="9">
    <source>
        <dbReference type="EMBL" id="KAK0737908.1"/>
    </source>
</evidence>
<keyword evidence="3 7" id="KW-1133">Transmembrane helix</keyword>
<evidence type="ECO:0000259" key="8">
    <source>
        <dbReference type="Pfam" id="PF20684"/>
    </source>
</evidence>
<feature type="transmembrane region" description="Helical" evidence="7">
    <location>
        <begin position="53"/>
        <end position="73"/>
    </location>
</feature>
<evidence type="ECO:0000313" key="10">
    <source>
        <dbReference type="Proteomes" id="UP001172155"/>
    </source>
</evidence>
<feature type="transmembrane region" description="Helical" evidence="7">
    <location>
        <begin position="207"/>
        <end position="229"/>
    </location>
</feature>
<feature type="compositionally biased region" description="Basic and acidic residues" evidence="6">
    <location>
        <begin position="295"/>
        <end position="311"/>
    </location>
</feature>
<dbReference type="Pfam" id="PF20684">
    <property type="entry name" value="Fung_rhodopsin"/>
    <property type="match status" value="1"/>
</dbReference>
<evidence type="ECO:0000256" key="5">
    <source>
        <dbReference type="ARBA" id="ARBA00038359"/>
    </source>
</evidence>
<gene>
    <name evidence="9" type="ORF">B0T18DRAFT_394301</name>
</gene>
<dbReference type="InterPro" id="IPR049326">
    <property type="entry name" value="Rhodopsin_dom_fungi"/>
</dbReference>
<comment type="caution">
    <text evidence="9">The sequence shown here is derived from an EMBL/GenBank/DDBJ whole genome shotgun (WGS) entry which is preliminary data.</text>
</comment>
<sequence length="319" mass="34999">MEADQPASDNKGPALLASVYSLHAIALIVYFVRLWTRLVPKFAMTAADYTITISLIARCASVGLTTAAVVHGFGRHTIHIPPAGLSVLGNLLFANFMVSTVAMGFARISIACLLLQVAQNRRWKVAIWATIGLQIAVMMMYIIAQLVQCKSVIAHKIQIKESQCLTPAQIWSYTYASNSIAIFSDLICAIIPICLLKNLSRSPVEKVLVSILLASCLLASGASIARIYYMVIFDFSSKDGFYLMVDRFIWSRAEESLIIIAACAPLMKSPVERLLRRLDLVRGFRAPERELNEVHVDSDSKDMDSNSDSHRSGGSACPA</sequence>
<feature type="domain" description="Rhodopsin" evidence="8">
    <location>
        <begin position="32"/>
        <end position="273"/>
    </location>
</feature>
<dbReference type="InterPro" id="IPR052337">
    <property type="entry name" value="SAT4-like"/>
</dbReference>
<dbReference type="GO" id="GO:0016020">
    <property type="term" value="C:membrane"/>
    <property type="evidence" value="ECO:0007669"/>
    <property type="project" value="UniProtKB-SubCell"/>
</dbReference>
<dbReference type="AlphaFoldDB" id="A0AA40BPL2"/>
<dbReference type="PANTHER" id="PTHR33048">
    <property type="entry name" value="PTH11-LIKE INTEGRAL MEMBRANE PROTEIN (AFU_ORTHOLOGUE AFUA_5G11245)"/>
    <property type="match status" value="1"/>
</dbReference>
<feature type="transmembrane region" description="Helical" evidence="7">
    <location>
        <begin position="93"/>
        <end position="118"/>
    </location>
</feature>
<comment type="subcellular location">
    <subcellularLocation>
        <location evidence="1">Membrane</location>
        <topology evidence="1">Multi-pass membrane protein</topology>
    </subcellularLocation>
</comment>
<keyword evidence="2 7" id="KW-0812">Transmembrane</keyword>
<feature type="transmembrane region" description="Helical" evidence="7">
    <location>
        <begin position="12"/>
        <end position="32"/>
    </location>
</feature>
<evidence type="ECO:0000256" key="1">
    <source>
        <dbReference type="ARBA" id="ARBA00004141"/>
    </source>
</evidence>
<keyword evidence="10" id="KW-1185">Reference proteome</keyword>
<dbReference type="PANTHER" id="PTHR33048:SF129">
    <property type="entry name" value="INTEGRAL MEMBRANE PROTEIN-RELATED"/>
    <property type="match status" value="1"/>
</dbReference>
<keyword evidence="4 7" id="KW-0472">Membrane</keyword>
<evidence type="ECO:0000256" key="4">
    <source>
        <dbReference type="ARBA" id="ARBA00023136"/>
    </source>
</evidence>
<accession>A0AA40BPL2</accession>
<name>A0AA40BPL2_9PEZI</name>
<organism evidence="9 10">
    <name type="scientific">Schizothecium vesticola</name>
    <dbReference type="NCBI Taxonomy" id="314040"/>
    <lineage>
        <taxon>Eukaryota</taxon>
        <taxon>Fungi</taxon>
        <taxon>Dikarya</taxon>
        <taxon>Ascomycota</taxon>
        <taxon>Pezizomycotina</taxon>
        <taxon>Sordariomycetes</taxon>
        <taxon>Sordariomycetidae</taxon>
        <taxon>Sordariales</taxon>
        <taxon>Schizotheciaceae</taxon>
        <taxon>Schizothecium</taxon>
    </lineage>
</organism>
<dbReference type="Proteomes" id="UP001172155">
    <property type="component" value="Unassembled WGS sequence"/>
</dbReference>
<reference evidence="9" key="1">
    <citation type="submission" date="2023-06" db="EMBL/GenBank/DDBJ databases">
        <title>Genome-scale phylogeny and comparative genomics of the fungal order Sordariales.</title>
        <authorList>
            <consortium name="Lawrence Berkeley National Laboratory"/>
            <person name="Hensen N."/>
            <person name="Bonometti L."/>
            <person name="Westerberg I."/>
            <person name="Brannstrom I.O."/>
            <person name="Guillou S."/>
            <person name="Cros-Aarteil S."/>
            <person name="Calhoun S."/>
            <person name="Haridas S."/>
            <person name="Kuo A."/>
            <person name="Mondo S."/>
            <person name="Pangilinan J."/>
            <person name="Riley R."/>
            <person name="LaButti K."/>
            <person name="Andreopoulos B."/>
            <person name="Lipzen A."/>
            <person name="Chen C."/>
            <person name="Yanf M."/>
            <person name="Daum C."/>
            <person name="Ng V."/>
            <person name="Clum A."/>
            <person name="Steindorff A."/>
            <person name="Ohm R."/>
            <person name="Martin F."/>
            <person name="Silar P."/>
            <person name="Natvig D."/>
            <person name="Lalanne C."/>
            <person name="Gautier V."/>
            <person name="Ament-velasquez S.L."/>
            <person name="Kruys A."/>
            <person name="Hutchinson M.I."/>
            <person name="Powell A.J."/>
            <person name="Barry K."/>
            <person name="Miller A.N."/>
            <person name="Grigoriev I.V."/>
            <person name="Debuchy R."/>
            <person name="Gladieux P."/>
            <person name="Thoren M.H."/>
            <person name="Johannesson H."/>
        </authorList>
    </citation>
    <scope>NUCLEOTIDE SEQUENCE</scope>
    <source>
        <strain evidence="9">SMH3187-1</strain>
    </source>
</reference>
<evidence type="ECO:0000256" key="6">
    <source>
        <dbReference type="SAM" id="MobiDB-lite"/>
    </source>
</evidence>
<evidence type="ECO:0000256" key="3">
    <source>
        <dbReference type="ARBA" id="ARBA00022989"/>
    </source>
</evidence>
<feature type="transmembrane region" description="Helical" evidence="7">
    <location>
        <begin position="175"/>
        <end position="195"/>
    </location>
</feature>
<protein>
    <recommendedName>
        <fullName evidence="8">Rhodopsin domain-containing protein</fullName>
    </recommendedName>
</protein>
<comment type="similarity">
    <text evidence="5">Belongs to the SAT4 family.</text>
</comment>
<feature type="region of interest" description="Disordered" evidence="6">
    <location>
        <begin position="295"/>
        <end position="319"/>
    </location>
</feature>